<protein>
    <submittedName>
        <fullName evidence="3">NAD-dependent epimerase/dehydratase family protein</fullName>
    </submittedName>
</protein>
<dbReference type="InterPro" id="IPR036291">
    <property type="entry name" value="NAD(P)-bd_dom_sf"/>
</dbReference>
<keyword evidence="4" id="KW-1185">Reference proteome</keyword>
<feature type="domain" description="NAD-dependent epimerase/dehydratase" evidence="2">
    <location>
        <begin position="4"/>
        <end position="240"/>
    </location>
</feature>
<comment type="caution">
    <text evidence="3">The sequence shown here is derived from an EMBL/GenBank/DDBJ whole genome shotgun (WGS) entry which is preliminary data.</text>
</comment>
<organism evidence="3 4">
    <name type="scientific">Runella aurantiaca</name>
    <dbReference type="NCBI Taxonomy" id="2282308"/>
    <lineage>
        <taxon>Bacteria</taxon>
        <taxon>Pseudomonadati</taxon>
        <taxon>Bacteroidota</taxon>
        <taxon>Cytophagia</taxon>
        <taxon>Cytophagales</taxon>
        <taxon>Spirosomataceae</taxon>
        <taxon>Runella</taxon>
    </lineage>
</organism>
<evidence type="ECO:0000313" key="3">
    <source>
        <dbReference type="EMBL" id="RDB04334.1"/>
    </source>
</evidence>
<dbReference type="SUPFAM" id="SSF51735">
    <property type="entry name" value="NAD(P)-binding Rossmann-fold domains"/>
    <property type="match status" value="1"/>
</dbReference>
<evidence type="ECO:0000259" key="2">
    <source>
        <dbReference type="Pfam" id="PF01370"/>
    </source>
</evidence>
<dbReference type="InterPro" id="IPR001509">
    <property type="entry name" value="Epimerase_deHydtase"/>
</dbReference>
<sequence length="321" mass="36598">MKTILVIGGAGFIGSNLIHYITENDLVNEYHFVCICRNKVPQINHPHVEYIMGDYCDEVLLNSIFGKYNFDGVFHIASSSVPVTSNDTIRGDIQQDLIGTIRLLELMRRFKCNFILFFSSGGALYGNNGAPGGAKETDLCKPISSYGIIKWSIEEYIQLFHRNYGINYLILRPSNLFGEFHTSDKQGIINIAIRKAINQQPLEIWGDGQQAKDYLYIKDAVAVIYALLVNNKRNLILNLGSGQTTSINQIVEYIRELEPEIEVNYRSSVKADVRDISLNINELKRNVASLMLTDIRQGIYNTYKWERVQFLRRLPFGKVLM</sequence>
<gene>
    <name evidence="3" type="ORF">DVG78_19245</name>
</gene>
<dbReference type="PANTHER" id="PTHR43000">
    <property type="entry name" value="DTDP-D-GLUCOSE 4,6-DEHYDRATASE-RELATED"/>
    <property type="match status" value="1"/>
</dbReference>
<dbReference type="Gene3D" id="3.40.50.720">
    <property type="entry name" value="NAD(P)-binding Rossmann-like Domain"/>
    <property type="match status" value="1"/>
</dbReference>
<name>A0A369IAU4_9BACT</name>
<dbReference type="AlphaFoldDB" id="A0A369IAU4"/>
<evidence type="ECO:0000313" key="4">
    <source>
        <dbReference type="Proteomes" id="UP000253141"/>
    </source>
</evidence>
<dbReference type="EMBL" id="QPIW01000017">
    <property type="protein sequence ID" value="RDB04334.1"/>
    <property type="molecule type" value="Genomic_DNA"/>
</dbReference>
<comment type="similarity">
    <text evidence="1">Belongs to the NAD(P)-dependent epimerase/dehydratase family.</text>
</comment>
<dbReference type="RefSeq" id="WP_114462666.1">
    <property type="nucleotide sequence ID" value="NZ_QPIW01000017.1"/>
</dbReference>
<dbReference type="Gene3D" id="3.90.25.10">
    <property type="entry name" value="UDP-galactose 4-epimerase, domain 1"/>
    <property type="match status" value="1"/>
</dbReference>
<dbReference type="OrthoDB" id="8967463at2"/>
<accession>A0A369IAU4</accession>
<dbReference type="Pfam" id="PF01370">
    <property type="entry name" value="Epimerase"/>
    <property type="match status" value="1"/>
</dbReference>
<evidence type="ECO:0000256" key="1">
    <source>
        <dbReference type="ARBA" id="ARBA00007637"/>
    </source>
</evidence>
<reference evidence="3 4" key="1">
    <citation type="submission" date="2018-07" db="EMBL/GenBank/DDBJ databases">
        <title>Genome analysis of Runella aurantiaca.</title>
        <authorList>
            <person name="Yang X."/>
        </authorList>
    </citation>
    <scope>NUCLEOTIDE SEQUENCE [LARGE SCALE GENOMIC DNA]</scope>
    <source>
        <strain evidence="3 4">YX9</strain>
    </source>
</reference>
<proteinExistence type="inferred from homology"/>
<dbReference type="Proteomes" id="UP000253141">
    <property type="component" value="Unassembled WGS sequence"/>
</dbReference>